<accession>A0A409YWL1</accession>
<name>A0A409YWL1_9AGAR</name>
<comment type="caution">
    <text evidence="1">The sequence shown here is derived from an EMBL/GenBank/DDBJ whole genome shotgun (WGS) entry which is preliminary data.</text>
</comment>
<proteinExistence type="predicted"/>
<organism evidence="1 2">
    <name type="scientific">Gymnopilus dilepis</name>
    <dbReference type="NCBI Taxonomy" id="231916"/>
    <lineage>
        <taxon>Eukaryota</taxon>
        <taxon>Fungi</taxon>
        <taxon>Dikarya</taxon>
        <taxon>Basidiomycota</taxon>
        <taxon>Agaricomycotina</taxon>
        <taxon>Agaricomycetes</taxon>
        <taxon>Agaricomycetidae</taxon>
        <taxon>Agaricales</taxon>
        <taxon>Agaricineae</taxon>
        <taxon>Hymenogastraceae</taxon>
        <taxon>Gymnopilus</taxon>
    </lineage>
</organism>
<gene>
    <name evidence="1" type="ORF">CVT26_013659</name>
</gene>
<dbReference type="Proteomes" id="UP000284706">
    <property type="component" value="Unassembled WGS sequence"/>
</dbReference>
<sequence>MARDRDLQSDFGFNASLMIFEDFEPFKSEDMAVNVKTQRYDGITYRLPPAFNLMRMHLLLARNIDISEKPRGVRHMLVGAQSLPIPFGHCFDCHSSRKGMAAKF</sequence>
<reference evidence="1 2" key="1">
    <citation type="journal article" date="2018" name="Evol. Lett.">
        <title>Horizontal gene cluster transfer increased hallucinogenic mushroom diversity.</title>
        <authorList>
            <person name="Reynolds H.T."/>
            <person name="Vijayakumar V."/>
            <person name="Gluck-Thaler E."/>
            <person name="Korotkin H.B."/>
            <person name="Matheny P.B."/>
            <person name="Slot J.C."/>
        </authorList>
    </citation>
    <scope>NUCLEOTIDE SEQUENCE [LARGE SCALE GENOMIC DNA]</scope>
    <source>
        <strain evidence="1 2">SRW20</strain>
    </source>
</reference>
<dbReference type="InParanoid" id="A0A409YWL1"/>
<evidence type="ECO:0000313" key="1">
    <source>
        <dbReference type="EMBL" id="PPR07343.1"/>
    </source>
</evidence>
<keyword evidence="2" id="KW-1185">Reference proteome</keyword>
<evidence type="ECO:0000313" key="2">
    <source>
        <dbReference type="Proteomes" id="UP000284706"/>
    </source>
</evidence>
<dbReference type="AlphaFoldDB" id="A0A409YWL1"/>
<protein>
    <submittedName>
        <fullName evidence="1">Uncharacterized protein</fullName>
    </submittedName>
</protein>
<dbReference type="EMBL" id="NHYE01000134">
    <property type="protein sequence ID" value="PPR07343.1"/>
    <property type="molecule type" value="Genomic_DNA"/>
</dbReference>